<sequence length="112" mass="12932">MANIEGEKMYGKEFIFILMSTMPYDKSFNNKLYKKPEMILEQTASKGAVDTLDQLFNTYTVYSPLSVLGLSGLRITRSHSGLAKKFKEKHFHTYHACKIDVDVRSRDSFREP</sequence>
<dbReference type="AlphaFoldDB" id="A0A4Y2E065"/>
<protein>
    <recommendedName>
        <fullName evidence="3">PiggyBac transposable element-derived protein domain-containing protein</fullName>
    </recommendedName>
</protein>
<evidence type="ECO:0000313" key="2">
    <source>
        <dbReference type="Proteomes" id="UP000499080"/>
    </source>
</evidence>
<name>A0A4Y2E065_ARAVE</name>
<gene>
    <name evidence="1" type="ORF">AVEN_248517_1</name>
</gene>
<keyword evidence="2" id="KW-1185">Reference proteome</keyword>
<reference evidence="1 2" key="1">
    <citation type="journal article" date="2019" name="Sci. Rep.">
        <title>Orb-weaving spider Araneus ventricosus genome elucidates the spidroin gene catalogue.</title>
        <authorList>
            <person name="Kono N."/>
            <person name="Nakamura H."/>
            <person name="Ohtoshi R."/>
            <person name="Moran D.A.P."/>
            <person name="Shinohara A."/>
            <person name="Yoshida Y."/>
            <person name="Fujiwara M."/>
            <person name="Mori M."/>
            <person name="Tomita M."/>
            <person name="Arakawa K."/>
        </authorList>
    </citation>
    <scope>NUCLEOTIDE SEQUENCE [LARGE SCALE GENOMIC DNA]</scope>
</reference>
<proteinExistence type="predicted"/>
<organism evidence="1 2">
    <name type="scientific">Araneus ventricosus</name>
    <name type="common">Orbweaver spider</name>
    <name type="synonym">Epeira ventricosa</name>
    <dbReference type="NCBI Taxonomy" id="182803"/>
    <lineage>
        <taxon>Eukaryota</taxon>
        <taxon>Metazoa</taxon>
        <taxon>Ecdysozoa</taxon>
        <taxon>Arthropoda</taxon>
        <taxon>Chelicerata</taxon>
        <taxon>Arachnida</taxon>
        <taxon>Araneae</taxon>
        <taxon>Araneomorphae</taxon>
        <taxon>Entelegynae</taxon>
        <taxon>Araneoidea</taxon>
        <taxon>Araneidae</taxon>
        <taxon>Araneus</taxon>
    </lineage>
</organism>
<accession>A0A4Y2E065</accession>
<dbReference type="Proteomes" id="UP000499080">
    <property type="component" value="Unassembled WGS sequence"/>
</dbReference>
<comment type="caution">
    <text evidence="1">The sequence shown here is derived from an EMBL/GenBank/DDBJ whole genome shotgun (WGS) entry which is preliminary data.</text>
</comment>
<evidence type="ECO:0008006" key="3">
    <source>
        <dbReference type="Google" id="ProtNLM"/>
    </source>
</evidence>
<dbReference type="EMBL" id="BGPR01000465">
    <property type="protein sequence ID" value="GBM21696.1"/>
    <property type="molecule type" value="Genomic_DNA"/>
</dbReference>
<evidence type="ECO:0000313" key="1">
    <source>
        <dbReference type="EMBL" id="GBM21696.1"/>
    </source>
</evidence>